<evidence type="ECO:0000313" key="2">
    <source>
        <dbReference type="EMBL" id="RBP48876.1"/>
    </source>
</evidence>
<dbReference type="InParanoid" id="A0A395JG92"/>
<dbReference type="RefSeq" id="WP_113955468.1">
    <property type="nucleotide sequence ID" value="NZ_QNRT01000005.1"/>
</dbReference>
<accession>A0A395JG92</accession>
<dbReference type="Proteomes" id="UP000253083">
    <property type="component" value="Unassembled WGS sequence"/>
</dbReference>
<evidence type="ECO:0000256" key="1">
    <source>
        <dbReference type="ARBA" id="ARBA00001954"/>
    </source>
</evidence>
<reference evidence="2 3" key="1">
    <citation type="submission" date="2018-06" db="EMBL/GenBank/DDBJ databases">
        <title>Genomic Encyclopedia of Type Strains, Phase IV (KMG-IV): sequencing the most valuable type-strain genomes for metagenomic binning, comparative biology and taxonomic classification.</title>
        <authorList>
            <person name="Goeker M."/>
        </authorList>
    </citation>
    <scope>NUCLEOTIDE SEQUENCE [LARGE SCALE GENOMIC DNA]</scope>
    <source>
        <strain evidence="2 3">DSM 24032</strain>
    </source>
</reference>
<gene>
    <name evidence="2" type="ORF">DFR28_105215</name>
</gene>
<dbReference type="AlphaFoldDB" id="A0A395JG92"/>
<dbReference type="OrthoDB" id="9796766at2"/>
<evidence type="ECO:0000313" key="3">
    <source>
        <dbReference type="Proteomes" id="UP000253083"/>
    </source>
</evidence>
<keyword evidence="2" id="KW-0223">Dioxygenase</keyword>
<dbReference type="SUPFAM" id="SSF51197">
    <property type="entry name" value="Clavaminate synthase-like"/>
    <property type="match status" value="1"/>
</dbReference>
<keyword evidence="3" id="KW-1185">Reference proteome</keyword>
<dbReference type="GO" id="GO:0005506">
    <property type="term" value="F:iron ion binding"/>
    <property type="evidence" value="ECO:0007669"/>
    <property type="project" value="UniProtKB-ARBA"/>
</dbReference>
<dbReference type="Pfam" id="PF05721">
    <property type="entry name" value="PhyH"/>
    <property type="match status" value="1"/>
</dbReference>
<proteinExistence type="predicted"/>
<dbReference type="PANTHER" id="PTHR20883">
    <property type="entry name" value="PHYTANOYL-COA DIOXYGENASE DOMAIN CONTAINING 1"/>
    <property type="match status" value="1"/>
</dbReference>
<keyword evidence="2" id="KW-0560">Oxidoreductase</keyword>
<organism evidence="2 3">
    <name type="scientific">Arenicella xantha</name>
    <dbReference type="NCBI Taxonomy" id="644221"/>
    <lineage>
        <taxon>Bacteria</taxon>
        <taxon>Pseudomonadati</taxon>
        <taxon>Pseudomonadota</taxon>
        <taxon>Gammaproteobacteria</taxon>
        <taxon>Arenicellales</taxon>
        <taxon>Arenicellaceae</taxon>
        <taxon>Arenicella</taxon>
    </lineage>
</organism>
<dbReference type="GO" id="GO:0016706">
    <property type="term" value="F:2-oxoglutarate-dependent dioxygenase activity"/>
    <property type="evidence" value="ECO:0007669"/>
    <property type="project" value="UniProtKB-ARBA"/>
</dbReference>
<dbReference type="PANTHER" id="PTHR20883:SF48">
    <property type="entry name" value="ECTOINE DIOXYGENASE"/>
    <property type="match status" value="1"/>
</dbReference>
<dbReference type="Gene3D" id="2.60.120.620">
    <property type="entry name" value="q2cbj1_9rhob like domain"/>
    <property type="match status" value="1"/>
</dbReference>
<sequence>MDGSLQRLKADFEREGFVILDSGIDESILDATVGDLQKHFGNDRDIPVHVPYSDPWRIQDAWHINQSVLAIATAPSVLEVLQSLYQKPPQPFQTLNFYKGTQQPVHSDSIHFNSEPFGAMCGVWMALEDIGPDQGPLIYYPGSHKLAEMNYADLDLEACEASYPQYLEKIQGLINEHKFQPEYGLLKKGQCLIWSANILHGGAVQHDRELTRKSQVTHYYLGKPKAWRPVQSAAGRFYFEPEVVRDVSGESYKYPEAVPTVTFVDRVKSAIRRRVLRLSE</sequence>
<comment type="caution">
    <text evidence="2">The sequence shown here is derived from an EMBL/GenBank/DDBJ whole genome shotgun (WGS) entry which is preliminary data.</text>
</comment>
<dbReference type="EMBL" id="QNRT01000005">
    <property type="protein sequence ID" value="RBP48876.1"/>
    <property type="molecule type" value="Genomic_DNA"/>
</dbReference>
<dbReference type="InterPro" id="IPR008775">
    <property type="entry name" value="Phytyl_CoA_dOase-like"/>
</dbReference>
<comment type="cofactor">
    <cofactor evidence="1">
        <name>Fe(2+)</name>
        <dbReference type="ChEBI" id="CHEBI:29033"/>
    </cofactor>
</comment>
<name>A0A395JG92_9GAMM</name>
<protein>
    <submittedName>
        <fullName evidence="2">Phytanoyl-CoA dioxygenase PhyH</fullName>
    </submittedName>
</protein>